<dbReference type="InterPro" id="IPR003595">
    <property type="entry name" value="Tyr_Pase_cat"/>
</dbReference>
<dbReference type="PROSITE" id="PS00383">
    <property type="entry name" value="TYR_PHOSPHATASE_1"/>
    <property type="match status" value="1"/>
</dbReference>
<evidence type="ECO:0000313" key="3">
    <source>
        <dbReference type="EMBL" id="CEG44032.1"/>
    </source>
</evidence>
<dbReference type="SMART" id="SM00194">
    <property type="entry name" value="PTPc"/>
    <property type="match status" value="1"/>
</dbReference>
<dbReference type="OrthoDB" id="10253954at2759"/>
<dbReference type="InterPro" id="IPR000242">
    <property type="entry name" value="PTP_cat"/>
</dbReference>
<dbReference type="PRINTS" id="PR00700">
    <property type="entry name" value="PRTYPHPHTASE"/>
</dbReference>
<dbReference type="STRING" id="4781.A0A0P1ARF7"/>
<keyword evidence="4" id="KW-1185">Reference proteome</keyword>
<dbReference type="PANTHER" id="PTHR19134:SF449">
    <property type="entry name" value="TYROSINE-PROTEIN PHOSPHATASE 1"/>
    <property type="match status" value="1"/>
</dbReference>
<dbReference type="InterPro" id="IPR016130">
    <property type="entry name" value="Tyr_Pase_AS"/>
</dbReference>
<dbReference type="GO" id="GO:0004725">
    <property type="term" value="F:protein tyrosine phosphatase activity"/>
    <property type="evidence" value="ECO:0007669"/>
    <property type="project" value="InterPro"/>
</dbReference>
<dbReference type="EMBL" id="CCYD01000810">
    <property type="protein sequence ID" value="CEG44032.1"/>
    <property type="molecule type" value="Genomic_DNA"/>
</dbReference>
<dbReference type="InterPro" id="IPR000387">
    <property type="entry name" value="Tyr_Pase_dom"/>
</dbReference>
<dbReference type="PROSITE" id="PS50056">
    <property type="entry name" value="TYR_PHOSPHATASE_2"/>
    <property type="match status" value="1"/>
</dbReference>
<dbReference type="Gene3D" id="3.90.190.10">
    <property type="entry name" value="Protein tyrosine phosphatase superfamily"/>
    <property type="match status" value="1"/>
</dbReference>
<name>A0A0P1ARF7_PLAHL</name>
<protein>
    <submittedName>
        <fullName evidence="3">Receptor-type tyrosine-protein</fullName>
    </submittedName>
</protein>
<dbReference type="InterPro" id="IPR029021">
    <property type="entry name" value="Prot-tyrosine_phosphatase-like"/>
</dbReference>
<sequence>MNAAPPSSDITSLRNVLANHQHLPMAARTAINAFLAKLQQLQHRDNRSGTSGFEREYRKICFSVDKAPGYDDALTPQTKATKAKNRYRDVLPIEKTRVKLLRQSDDYINANYIDGGYIACCAPVPAAIRDFWHMIWQCHVHVILMLTNFVEQERVKADIYWDPKGLELDFDGVQVKVLDESHHSGFLVRRFKVWKIDKQGVEIESRIIQHIQLTTWPDHGVLHDYQVIAPMLDAVNSYCTKTSRQYHVDTRIVVHCSAGIGRSGTFIAIDILLKRLNQILTSSDCSTQAMEMALDIPKVVHRLRSQRPGMVQTPEQYQMIYEYLAAVLSDNKPW</sequence>
<dbReference type="RefSeq" id="XP_024580401.1">
    <property type="nucleotide sequence ID" value="XM_024730089.1"/>
</dbReference>
<dbReference type="Proteomes" id="UP000054928">
    <property type="component" value="Unassembled WGS sequence"/>
</dbReference>
<accession>A0A0P1ARF7</accession>
<evidence type="ECO:0000259" key="2">
    <source>
        <dbReference type="PROSITE" id="PS50056"/>
    </source>
</evidence>
<proteinExistence type="predicted"/>
<dbReference type="CDD" id="cd00047">
    <property type="entry name" value="PTPc"/>
    <property type="match status" value="1"/>
</dbReference>
<reference evidence="4" key="1">
    <citation type="submission" date="2014-09" db="EMBL/GenBank/DDBJ databases">
        <authorList>
            <person name="Sharma Rahul"/>
            <person name="Thines Marco"/>
        </authorList>
    </citation>
    <scope>NUCLEOTIDE SEQUENCE [LARGE SCALE GENOMIC DNA]</scope>
</reference>
<feature type="domain" description="Tyrosine specific protein phosphatases" evidence="2">
    <location>
        <begin position="229"/>
        <end position="318"/>
    </location>
</feature>
<dbReference type="InterPro" id="IPR050348">
    <property type="entry name" value="Protein-Tyr_Phosphatase"/>
</dbReference>
<dbReference type="Pfam" id="PF00102">
    <property type="entry name" value="Y_phosphatase"/>
    <property type="match status" value="1"/>
</dbReference>
<dbReference type="SUPFAM" id="SSF52799">
    <property type="entry name" value="(Phosphotyrosine protein) phosphatases II"/>
    <property type="match status" value="1"/>
</dbReference>
<dbReference type="GeneID" id="36409357"/>
<dbReference type="AlphaFoldDB" id="A0A0P1ARF7"/>
<dbReference type="OMA" id="WSIDKAP"/>
<feature type="domain" description="Tyrosine-protein phosphatase" evidence="1">
    <location>
        <begin position="53"/>
        <end position="327"/>
    </location>
</feature>
<evidence type="ECO:0000313" key="4">
    <source>
        <dbReference type="Proteomes" id="UP000054928"/>
    </source>
</evidence>
<dbReference type="SMART" id="SM00404">
    <property type="entry name" value="PTPc_motif"/>
    <property type="match status" value="1"/>
</dbReference>
<keyword evidence="3" id="KW-0675">Receptor</keyword>
<dbReference type="PANTHER" id="PTHR19134">
    <property type="entry name" value="RECEPTOR-TYPE TYROSINE-PROTEIN PHOSPHATASE"/>
    <property type="match status" value="1"/>
</dbReference>
<evidence type="ECO:0000259" key="1">
    <source>
        <dbReference type="PROSITE" id="PS50055"/>
    </source>
</evidence>
<dbReference type="PROSITE" id="PS50055">
    <property type="entry name" value="TYR_PHOSPHATASE_PTP"/>
    <property type="match status" value="1"/>
</dbReference>
<organism evidence="3 4">
    <name type="scientific">Plasmopara halstedii</name>
    <name type="common">Downy mildew of sunflower</name>
    <dbReference type="NCBI Taxonomy" id="4781"/>
    <lineage>
        <taxon>Eukaryota</taxon>
        <taxon>Sar</taxon>
        <taxon>Stramenopiles</taxon>
        <taxon>Oomycota</taxon>
        <taxon>Peronosporomycetes</taxon>
        <taxon>Peronosporales</taxon>
        <taxon>Peronosporaceae</taxon>
        <taxon>Plasmopara</taxon>
    </lineage>
</organism>